<reference evidence="2" key="1">
    <citation type="submission" date="2021-02" db="EMBL/GenBank/DDBJ databases">
        <authorList>
            <person name="Dougan E. K."/>
            <person name="Rhodes N."/>
            <person name="Thang M."/>
            <person name="Chan C."/>
        </authorList>
    </citation>
    <scope>NUCLEOTIDE SEQUENCE</scope>
</reference>
<evidence type="ECO:0000256" key="1">
    <source>
        <dbReference type="SAM" id="Phobius"/>
    </source>
</evidence>
<proteinExistence type="predicted"/>
<keyword evidence="1" id="KW-0812">Transmembrane</keyword>
<gene>
    <name evidence="2" type="ORF">PGLA1383_LOCUS33312</name>
</gene>
<keyword evidence="3" id="KW-1185">Reference proteome</keyword>
<accession>A0A813FTI0</accession>
<feature type="transmembrane region" description="Helical" evidence="1">
    <location>
        <begin position="12"/>
        <end position="32"/>
    </location>
</feature>
<dbReference type="Proteomes" id="UP000654075">
    <property type="component" value="Unassembled WGS sequence"/>
</dbReference>
<keyword evidence="1" id="KW-1133">Transmembrane helix</keyword>
<feature type="non-terminal residue" evidence="2">
    <location>
        <position position="1"/>
    </location>
</feature>
<comment type="caution">
    <text evidence="2">The sequence shown here is derived from an EMBL/GenBank/DDBJ whole genome shotgun (WGS) entry which is preliminary data.</text>
</comment>
<evidence type="ECO:0000313" key="2">
    <source>
        <dbReference type="EMBL" id="CAE8615599.1"/>
    </source>
</evidence>
<keyword evidence="1" id="KW-0472">Membrane</keyword>
<name>A0A813FTI0_POLGL</name>
<dbReference type="EMBL" id="CAJNNV010025665">
    <property type="protein sequence ID" value="CAE8615599.1"/>
    <property type="molecule type" value="Genomic_DNA"/>
</dbReference>
<protein>
    <submittedName>
        <fullName evidence="2">Uncharacterized protein</fullName>
    </submittedName>
</protein>
<feature type="transmembrane region" description="Helical" evidence="1">
    <location>
        <begin position="75"/>
        <end position="95"/>
    </location>
</feature>
<sequence>SMAYSRAEVAFIYLGICSLLPYNCILTAQPYFDEHAFPGLAFPFTSMIAYSVCLCSSQVWLTFKGDSLSMSCRMGVAFVVSGLTCLALAVISVAGGGGSATPWCPTSSWALRGR</sequence>
<dbReference type="AlphaFoldDB" id="A0A813FTI0"/>
<evidence type="ECO:0000313" key="3">
    <source>
        <dbReference type="Proteomes" id="UP000654075"/>
    </source>
</evidence>
<dbReference type="OrthoDB" id="427043at2759"/>
<feature type="transmembrane region" description="Helical" evidence="1">
    <location>
        <begin position="44"/>
        <end position="63"/>
    </location>
</feature>
<organism evidence="2 3">
    <name type="scientific">Polarella glacialis</name>
    <name type="common">Dinoflagellate</name>
    <dbReference type="NCBI Taxonomy" id="89957"/>
    <lineage>
        <taxon>Eukaryota</taxon>
        <taxon>Sar</taxon>
        <taxon>Alveolata</taxon>
        <taxon>Dinophyceae</taxon>
        <taxon>Suessiales</taxon>
        <taxon>Suessiaceae</taxon>
        <taxon>Polarella</taxon>
    </lineage>
</organism>